<organism evidence="2 3">
    <name type="scientific">Allorhizobium taibaishanense</name>
    <dbReference type="NCBI Taxonomy" id="887144"/>
    <lineage>
        <taxon>Bacteria</taxon>
        <taxon>Pseudomonadati</taxon>
        <taxon>Pseudomonadota</taxon>
        <taxon>Alphaproteobacteria</taxon>
        <taxon>Hyphomicrobiales</taxon>
        <taxon>Rhizobiaceae</taxon>
        <taxon>Rhizobium/Agrobacterium group</taxon>
        <taxon>Allorhizobium</taxon>
    </lineage>
</organism>
<protein>
    <submittedName>
        <fullName evidence="2">Uncharacterized protein</fullName>
    </submittedName>
</protein>
<dbReference type="RefSeq" id="WP_075612532.1">
    <property type="nucleotide sequence ID" value="NZ_JACIED010000007.1"/>
</dbReference>
<evidence type="ECO:0000313" key="4">
    <source>
        <dbReference type="Proteomes" id="UP000544107"/>
    </source>
</evidence>
<sequence length="127" mass="13991">MTTDVPVDDLLRQFLRKVLGDVIAEEAAGKTGPATQNLRLIEGLLFTYLTRSGTTWSEISASVFPDDPVSLLSISKVLEKTGDRLIGIFFTIGPPLASDRNIWNIVNRTTAARYRLLPDILTQVSES</sequence>
<comment type="caution">
    <text evidence="2">The sequence shown here is derived from an EMBL/GenBank/DDBJ whole genome shotgun (WGS) entry which is preliminary data.</text>
</comment>
<evidence type="ECO:0000313" key="3">
    <source>
        <dbReference type="Proteomes" id="UP000185598"/>
    </source>
</evidence>
<dbReference type="STRING" id="887144.BJF91_02365"/>
<reference evidence="2 3" key="1">
    <citation type="submission" date="2016-09" db="EMBL/GenBank/DDBJ databases">
        <title>Rhizobium oryziradicis sp. nov., isolated from the root of rice.</title>
        <authorList>
            <person name="Zhao J."/>
            <person name="Zhang X."/>
        </authorList>
    </citation>
    <scope>NUCLEOTIDE SEQUENCE [LARGE SCALE GENOMIC DNA]</scope>
    <source>
        <strain evidence="2 3">14971</strain>
    </source>
</reference>
<accession>A0A1Q9ABY0</accession>
<evidence type="ECO:0000313" key="2">
    <source>
        <dbReference type="EMBL" id="OLP52390.1"/>
    </source>
</evidence>
<evidence type="ECO:0000313" key="1">
    <source>
        <dbReference type="EMBL" id="MBB4010284.1"/>
    </source>
</evidence>
<keyword evidence="3" id="KW-1185">Reference proteome</keyword>
<dbReference type="EMBL" id="MKIN01000014">
    <property type="protein sequence ID" value="OLP52390.1"/>
    <property type="molecule type" value="Genomic_DNA"/>
</dbReference>
<proteinExistence type="predicted"/>
<dbReference type="EMBL" id="JACIED010000007">
    <property type="protein sequence ID" value="MBB4010284.1"/>
    <property type="molecule type" value="Genomic_DNA"/>
</dbReference>
<gene>
    <name evidence="2" type="ORF">BJF91_02365</name>
    <name evidence="1" type="ORF">GGQ71_004582</name>
</gene>
<dbReference type="Proteomes" id="UP000544107">
    <property type="component" value="Unassembled WGS sequence"/>
</dbReference>
<dbReference type="AlphaFoldDB" id="A0A1Q9ABY0"/>
<dbReference type="Proteomes" id="UP000185598">
    <property type="component" value="Unassembled WGS sequence"/>
</dbReference>
<name>A0A1Q9ABY0_9HYPH</name>
<reference evidence="1 4" key="2">
    <citation type="submission" date="2020-08" db="EMBL/GenBank/DDBJ databases">
        <title>Genomic Encyclopedia of Type Strains, Phase IV (KMG-IV): sequencing the most valuable type-strain genomes for metagenomic binning, comparative biology and taxonomic classification.</title>
        <authorList>
            <person name="Goeker M."/>
        </authorList>
    </citation>
    <scope>NUCLEOTIDE SEQUENCE [LARGE SCALE GENOMIC DNA]</scope>
    <source>
        <strain evidence="1 4">DSM 100021</strain>
    </source>
</reference>